<organism evidence="3 4">
    <name type="scientific">Vagococcus fessus</name>
    <dbReference type="NCBI Taxonomy" id="120370"/>
    <lineage>
        <taxon>Bacteria</taxon>
        <taxon>Bacillati</taxon>
        <taxon>Bacillota</taxon>
        <taxon>Bacilli</taxon>
        <taxon>Lactobacillales</taxon>
        <taxon>Enterococcaceae</taxon>
        <taxon>Vagococcus</taxon>
    </lineage>
</organism>
<feature type="domain" description="Ferrous iron transporter FeoA-like" evidence="2">
    <location>
        <begin position="1"/>
        <end position="74"/>
    </location>
</feature>
<dbReference type="Proteomes" id="UP000287101">
    <property type="component" value="Unassembled WGS sequence"/>
</dbReference>
<dbReference type="InterPro" id="IPR038157">
    <property type="entry name" value="FeoA_core_dom"/>
</dbReference>
<dbReference type="Gene3D" id="2.30.30.90">
    <property type="match status" value="1"/>
</dbReference>
<evidence type="ECO:0000313" key="4">
    <source>
        <dbReference type="Proteomes" id="UP000287101"/>
    </source>
</evidence>
<dbReference type="InterPro" id="IPR007167">
    <property type="entry name" value="Fe-transptr_FeoA-like"/>
</dbReference>
<name>A0A430ABI3_9ENTE</name>
<dbReference type="AlphaFoldDB" id="A0A430ABI3"/>
<keyword evidence="1" id="KW-0408">Iron</keyword>
<protein>
    <recommendedName>
        <fullName evidence="2">Ferrous iron transporter FeoA-like domain-containing protein</fullName>
    </recommendedName>
</protein>
<dbReference type="PANTHER" id="PTHR42954">
    <property type="entry name" value="FE(2+) TRANSPORT PROTEIN A"/>
    <property type="match status" value="1"/>
</dbReference>
<dbReference type="SUPFAM" id="SSF50037">
    <property type="entry name" value="C-terminal domain of transcriptional repressors"/>
    <property type="match status" value="1"/>
</dbReference>
<proteinExistence type="predicted"/>
<evidence type="ECO:0000313" key="3">
    <source>
        <dbReference type="EMBL" id="RSU04572.1"/>
    </source>
</evidence>
<dbReference type="PANTHER" id="PTHR42954:SF2">
    <property type="entry name" value="FE(2+) TRANSPORT PROTEIN A"/>
    <property type="match status" value="1"/>
</dbReference>
<dbReference type="InterPro" id="IPR052713">
    <property type="entry name" value="FeoA"/>
</dbReference>
<keyword evidence="4" id="KW-1185">Reference proteome</keyword>
<dbReference type="EMBL" id="NGJY01000001">
    <property type="protein sequence ID" value="RSU04572.1"/>
    <property type="molecule type" value="Genomic_DNA"/>
</dbReference>
<evidence type="ECO:0000259" key="2">
    <source>
        <dbReference type="SMART" id="SM00899"/>
    </source>
</evidence>
<comment type="caution">
    <text evidence="3">The sequence shown here is derived from an EMBL/GenBank/DDBJ whole genome shotgun (WGS) entry which is preliminary data.</text>
</comment>
<dbReference type="OrthoDB" id="9811076at2"/>
<dbReference type="RefSeq" id="WP_126829964.1">
    <property type="nucleotide sequence ID" value="NZ_CBCRYB010000006.1"/>
</dbReference>
<dbReference type="SMART" id="SM00899">
    <property type="entry name" value="FeoA"/>
    <property type="match status" value="1"/>
</dbReference>
<accession>A0A430ABI3</accession>
<dbReference type="GO" id="GO:0046914">
    <property type="term" value="F:transition metal ion binding"/>
    <property type="evidence" value="ECO:0007669"/>
    <property type="project" value="InterPro"/>
</dbReference>
<sequence>MKLLELKLKEEAVIKKVAHPDEQMNQRLLDLGFYAGGRVKMVLISPKKDPKAYEVRGTVIAIRNDDAKYIEVEVEE</sequence>
<gene>
    <name evidence="3" type="ORF">CBF31_00730</name>
</gene>
<reference evidence="3 4" key="1">
    <citation type="submission" date="2017-05" db="EMBL/GenBank/DDBJ databases">
        <title>Vagococcus spp. assemblies.</title>
        <authorList>
            <person name="Gulvik C.A."/>
        </authorList>
    </citation>
    <scope>NUCLEOTIDE SEQUENCE [LARGE SCALE GENOMIC DNA]</scope>
    <source>
        <strain evidence="3 4">CCUG 41755</strain>
    </source>
</reference>
<dbReference type="InterPro" id="IPR008988">
    <property type="entry name" value="Transcriptional_repressor_C"/>
</dbReference>
<evidence type="ECO:0000256" key="1">
    <source>
        <dbReference type="ARBA" id="ARBA00023004"/>
    </source>
</evidence>
<dbReference type="Pfam" id="PF04023">
    <property type="entry name" value="FeoA"/>
    <property type="match status" value="1"/>
</dbReference>